<dbReference type="AlphaFoldDB" id="A0A369ZDI2"/>
<evidence type="ECO:0000256" key="2">
    <source>
        <dbReference type="SAM" id="Phobius"/>
    </source>
</evidence>
<evidence type="ECO:0000256" key="1">
    <source>
        <dbReference type="SAM" id="MobiDB-lite"/>
    </source>
</evidence>
<dbReference type="Proteomes" id="UP000253999">
    <property type="component" value="Unassembled WGS sequence"/>
</dbReference>
<dbReference type="EMBL" id="QEQD01000007">
    <property type="protein sequence ID" value="RDF02702.1"/>
    <property type="molecule type" value="Genomic_DNA"/>
</dbReference>
<name>A0A369ZDI2_HAEPH</name>
<feature type="region of interest" description="Disordered" evidence="1">
    <location>
        <begin position="1"/>
        <end position="23"/>
    </location>
</feature>
<evidence type="ECO:0000313" key="4">
    <source>
        <dbReference type="Proteomes" id="UP000253999"/>
    </source>
</evidence>
<protein>
    <submittedName>
        <fullName evidence="3">Uncharacterized protein</fullName>
    </submittedName>
</protein>
<keyword evidence="2" id="KW-0812">Transmembrane</keyword>
<keyword evidence="2" id="KW-1133">Transmembrane helix</keyword>
<proteinExistence type="predicted"/>
<sequence>MTTDEPSLPFTPIEPSTPSLPSLPTTPKVAFGLKLKVTLLSVLFFVIKMLPSVLFNETVAFGFTVVALVPFALITQPAFAIAVVAFN</sequence>
<reference evidence="3 4" key="1">
    <citation type="submission" date="2018-05" db="EMBL/GenBank/DDBJ databases">
        <title>Draft Genome Sequences for a Diverse set of 7 Haemophilus Species.</title>
        <authorList>
            <person name="Nichols M."/>
            <person name="Topaz N."/>
            <person name="Wang X."/>
            <person name="Wang X."/>
            <person name="Boxrud D."/>
        </authorList>
    </citation>
    <scope>NUCLEOTIDE SEQUENCE [LARGE SCALE GENOMIC DNA]</scope>
    <source>
        <strain evidence="3 4">C2010039593</strain>
    </source>
</reference>
<evidence type="ECO:0000313" key="3">
    <source>
        <dbReference type="EMBL" id="RDF02702.1"/>
    </source>
</evidence>
<organism evidence="3 4">
    <name type="scientific">Haemophilus parahaemolyticus</name>
    <dbReference type="NCBI Taxonomy" id="735"/>
    <lineage>
        <taxon>Bacteria</taxon>
        <taxon>Pseudomonadati</taxon>
        <taxon>Pseudomonadota</taxon>
        <taxon>Gammaproteobacteria</taxon>
        <taxon>Pasteurellales</taxon>
        <taxon>Pasteurellaceae</taxon>
        <taxon>Haemophilus</taxon>
    </lineage>
</organism>
<feature type="transmembrane region" description="Helical" evidence="2">
    <location>
        <begin position="59"/>
        <end position="86"/>
    </location>
</feature>
<gene>
    <name evidence="3" type="ORF">DPV98_07530</name>
</gene>
<accession>A0A369ZDI2</accession>
<keyword evidence="2" id="KW-0472">Membrane</keyword>
<comment type="caution">
    <text evidence="3">The sequence shown here is derived from an EMBL/GenBank/DDBJ whole genome shotgun (WGS) entry which is preliminary data.</text>
</comment>